<evidence type="ECO:0008006" key="3">
    <source>
        <dbReference type="Google" id="ProtNLM"/>
    </source>
</evidence>
<organism evidence="1 2">
    <name type="scientific">Bacteroides finegoldii</name>
    <dbReference type="NCBI Taxonomy" id="338188"/>
    <lineage>
        <taxon>Bacteria</taxon>
        <taxon>Pseudomonadati</taxon>
        <taxon>Bacteroidota</taxon>
        <taxon>Bacteroidia</taxon>
        <taxon>Bacteroidales</taxon>
        <taxon>Bacteroidaceae</taxon>
        <taxon>Bacteroides</taxon>
    </lineage>
</organism>
<dbReference type="RefSeq" id="WP_055279202.1">
    <property type="nucleotide sequence ID" value="NZ_CABIXA010000012.1"/>
</dbReference>
<proteinExistence type="predicted"/>
<sequence>MEAISSGNSIENLYLIGNGFDIHHGIKCKYSDFHEWLCENNPMLENRLFQVYDLHHGDLWSSLETNLGEITTEFILEGYVYSPMMLFINSVAGESIVLNMDDYTENIGEIGYTLERLYNDLQIEFTQWILQLENADSTQMVKVDKNKTTFISFNYTQTLEKTYGVPSSSILYIHGCAATNDNLIFGHNKTPDELLNGWENKYSEEELVVLLEAVDEMSILYKNVNCVIEQNTAFWQTLKSIKNIHVWGLSLSEVDMPYIKYISSIINHNDIQWEFSWYSESDKNRIAEIAVNAGISQYSLVKLGDLISFGHKQLRLFDD</sequence>
<name>A0A174GGH9_9BACE</name>
<dbReference type="InterPro" id="IPR025935">
    <property type="entry name" value="AbiH"/>
</dbReference>
<dbReference type="Proteomes" id="UP000095517">
    <property type="component" value="Unassembled WGS sequence"/>
</dbReference>
<evidence type="ECO:0000313" key="1">
    <source>
        <dbReference type="EMBL" id="CUO60258.1"/>
    </source>
</evidence>
<evidence type="ECO:0000313" key="2">
    <source>
        <dbReference type="Proteomes" id="UP000095517"/>
    </source>
</evidence>
<protein>
    <recommendedName>
        <fullName evidence="3">Bacteriophage abortive infection AbiH</fullName>
    </recommendedName>
</protein>
<dbReference type="Pfam" id="PF14253">
    <property type="entry name" value="AbiH"/>
    <property type="match status" value="1"/>
</dbReference>
<reference evidence="1 2" key="1">
    <citation type="submission" date="2015-09" db="EMBL/GenBank/DDBJ databases">
        <authorList>
            <consortium name="Pathogen Informatics"/>
        </authorList>
    </citation>
    <scope>NUCLEOTIDE SEQUENCE [LARGE SCALE GENOMIC DNA]</scope>
    <source>
        <strain evidence="1 2">2789STDY5608840</strain>
    </source>
</reference>
<dbReference type="EMBL" id="CYZH01000012">
    <property type="protein sequence ID" value="CUO60258.1"/>
    <property type="molecule type" value="Genomic_DNA"/>
</dbReference>
<gene>
    <name evidence="1" type="ORF">ERS852397_02374</name>
</gene>
<dbReference type="AlphaFoldDB" id="A0A174GGH9"/>
<accession>A0A174GGH9</accession>